<organism evidence="2 3">
    <name type="scientific">Nocardioides zeae</name>
    <dbReference type="NCBI Taxonomy" id="1457234"/>
    <lineage>
        <taxon>Bacteria</taxon>
        <taxon>Bacillati</taxon>
        <taxon>Actinomycetota</taxon>
        <taxon>Actinomycetes</taxon>
        <taxon>Propionibacteriales</taxon>
        <taxon>Nocardioidaceae</taxon>
        <taxon>Nocardioides</taxon>
    </lineage>
</organism>
<gene>
    <name evidence="2" type="ORF">QE405_000549</name>
</gene>
<feature type="region of interest" description="Disordered" evidence="1">
    <location>
        <begin position="128"/>
        <end position="187"/>
    </location>
</feature>
<feature type="compositionally biased region" description="Basic residues" evidence="1">
    <location>
        <begin position="215"/>
        <end position="278"/>
    </location>
</feature>
<evidence type="ECO:0000256" key="1">
    <source>
        <dbReference type="SAM" id="MobiDB-lite"/>
    </source>
</evidence>
<accession>A0AAJ1TWE8</accession>
<feature type="region of interest" description="Disordered" evidence="1">
    <location>
        <begin position="215"/>
        <end position="343"/>
    </location>
</feature>
<evidence type="ECO:0000313" key="2">
    <source>
        <dbReference type="EMBL" id="MDQ1103265.1"/>
    </source>
</evidence>
<feature type="compositionally biased region" description="Basic and acidic residues" evidence="1">
    <location>
        <begin position="330"/>
        <end position="343"/>
    </location>
</feature>
<reference evidence="2" key="1">
    <citation type="submission" date="2023-07" db="EMBL/GenBank/DDBJ databases">
        <title>Functional and genomic diversity of the sorghum phyllosphere microbiome.</title>
        <authorList>
            <person name="Shade A."/>
        </authorList>
    </citation>
    <scope>NUCLEOTIDE SEQUENCE</scope>
    <source>
        <strain evidence="2">SORGH_AS_1067</strain>
    </source>
</reference>
<comment type="caution">
    <text evidence="2">The sequence shown here is derived from an EMBL/GenBank/DDBJ whole genome shotgun (WGS) entry which is preliminary data.</text>
</comment>
<dbReference type="AlphaFoldDB" id="A0AAJ1TWE8"/>
<proteinExistence type="predicted"/>
<sequence>MSVVKTRMVEASVLVIGAMVVGPPVNALPVADDLVTVRDQEDVATSAAESAVRVGASEEETTEVYDASDREVASRQPTEAQIQAARQAYVDNSICLPTAVIGLGLGNICAGRVACDETTLDTYLQNPYLATGTGRPSNCTPDPRPGPHRRHQRRGLPSVPRGTPAPDRPAHPTPRRHHPGQPRDQLLHHHPTLHHHRHRPRLHRRARHHPHHLHLGLRRRHHHDHHHPRRALPRPRHHPRLHPHRHLPHHPHHHLVRRLPRRRTRLATRPGHRRHAQPHPRPPGPRSHPRPHRMTPGTTPGTTPATTPVDKGSPTTPEPPPGPSSVTLWHELRGRTRPTDERG</sequence>
<evidence type="ECO:0000313" key="3">
    <source>
        <dbReference type="Proteomes" id="UP001239215"/>
    </source>
</evidence>
<dbReference type="EMBL" id="JAUTAN010000001">
    <property type="protein sequence ID" value="MDQ1103265.1"/>
    <property type="molecule type" value="Genomic_DNA"/>
</dbReference>
<feature type="compositionally biased region" description="Low complexity" evidence="1">
    <location>
        <begin position="295"/>
        <end position="315"/>
    </location>
</feature>
<name>A0AAJ1TWE8_9ACTN</name>
<protein>
    <submittedName>
        <fullName evidence="2">Uncharacterized protein</fullName>
    </submittedName>
</protein>
<dbReference type="Proteomes" id="UP001239215">
    <property type="component" value="Unassembled WGS sequence"/>
</dbReference>